<keyword evidence="2" id="KW-0808">Transferase</keyword>
<dbReference type="Proteomes" id="UP001168823">
    <property type="component" value="Unassembled WGS sequence"/>
</dbReference>
<evidence type="ECO:0000313" key="3">
    <source>
        <dbReference type="Proteomes" id="UP001168823"/>
    </source>
</evidence>
<dbReference type="EMBL" id="JAUMSQ010000011">
    <property type="protein sequence ID" value="MDO3634687.1"/>
    <property type="molecule type" value="Genomic_DNA"/>
</dbReference>
<dbReference type="GO" id="GO:0004674">
    <property type="term" value="F:protein serine/threonine kinase activity"/>
    <property type="evidence" value="ECO:0007669"/>
    <property type="project" value="UniProtKB-KW"/>
</dbReference>
<evidence type="ECO:0000313" key="2">
    <source>
        <dbReference type="EMBL" id="MDO3634687.1"/>
    </source>
</evidence>
<reference evidence="2" key="1">
    <citation type="submission" date="2023-07" db="EMBL/GenBank/DDBJ databases">
        <title>Mycolicibacterium sp. nov., a novel bacterial species.</title>
        <authorList>
            <person name="Cao Y."/>
        </authorList>
    </citation>
    <scope>NUCLEOTIDE SEQUENCE</scope>
    <source>
        <strain evidence="2">KC 300</strain>
    </source>
</reference>
<evidence type="ECO:0000256" key="1">
    <source>
        <dbReference type="SAM" id="MobiDB-lite"/>
    </source>
</evidence>
<gene>
    <name evidence="2" type="ORF">Q2100_02880</name>
</gene>
<proteinExistence type="predicted"/>
<protein>
    <submittedName>
        <fullName evidence="2">Serine/threonine protein kinase</fullName>
    </submittedName>
</protein>
<feature type="region of interest" description="Disordered" evidence="1">
    <location>
        <begin position="14"/>
        <end position="33"/>
    </location>
</feature>
<organism evidence="2 3">
    <name type="scientific">Mycolicibacterium arseniciresistens</name>
    <dbReference type="NCBI Taxonomy" id="3062257"/>
    <lineage>
        <taxon>Bacteria</taxon>
        <taxon>Bacillati</taxon>
        <taxon>Actinomycetota</taxon>
        <taxon>Actinomycetes</taxon>
        <taxon>Mycobacteriales</taxon>
        <taxon>Mycobacteriaceae</taxon>
        <taxon>Mycolicibacterium</taxon>
    </lineage>
</organism>
<keyword evidence="2" id="KW-0723">Serine/threonine-protein kinase</keyword>
<name>A0ABT8UA77_9MYCO</name>
<comment type="caution">
    <text evidence="2">The sequence shown here is derived from an EMBL/GenBank/DDBJ whole genome shotgun (WGS) entry which is preliminary data.</text>
</comment>
<keyword evidence="2" id="KW-0418">Kinase</keyword>
<keyword evidence="3" id="KW-1185">Reference proteome</keyword>
<accession>A0ABT8UA77</accession>
<sequence>AAADAPIDIAEAAVFAPGGSPDNPGDAGKAVDRDPATAWTTDTYRDAVPFPTFKEGLGLAIKLRQPAILSAVTVDLASSGTVIQIRSATTGAPGALADTTELTPPVPVQPGHNRIPVPAAAATSNVVVWISTLGTMDGKSRTEISEVRLIAAAPPA</sequence>
<feature type="non-terminal residue" evidence="2">
    <location>
        <position position="1"/>
    </location>
</feature>